<comment type="caution">
    <text evidence="2">The sequence shown here is derived from an EMBL/GenBank/DDBJ whole genome shotgun (WGS) entry which is preliminary data.</text>
</comment>
<keyword evidence="3" id="KW-1185">Reference proteome</keyword>
<protein>
    <submittedName>
        <fullName evidence="2">Uncharacterized protein</fullName>
    </submittedName>
</protein>
<feature type="region of interest" description="Disordered" evidence="1">
    <location>
        <begin position="15"/>
        <end position="53"/>
    </location>
</feature>
<evidence type="ECO:0000256" key="1">
    <source>
        <dbReference type="SAM" id="MobiDB-lite"/>
    </source>
</evidence>
<dbReference type="RefSeq" id="WP_151148973.1">
    <property type="nucleotide sequence ID" value="NZ_WAIE01000001.1"/>
</dbReference>
<sequence length="159" mass="16324">MMQIQAHAADLYGRIQAVQPPRSVSGAGGGAREQAEARAQGDDSGPRAAGARMTTRTMGFSLGSFGVEYSSSSLQLDESLSPEAASERRTAQSFSVEAEVETLRSLVAGQAVATRSSLSGLPYGASRGSMSFMQAGLAAYSRAASPELPAPGSMFASLA</sequence>
<evidence type="ECO:0000313" key="3">
    <source>
        <dbReference type="Proteomes" id="UP000438699"/>
    </source>
</evidence>
<name>A0A6N6N3M4_9BACT</name>
<feature type="compositionally biased region" description="Basic and acidic residues" evidence="1">
    <location>
        <begin position="33"/>
        <end position="45"/>
    </location>
</feature>
<reference evidence="2 3" key="1">
    <citation type="journal article" date="2017" name="Int. J. Syst. Evol. Microbiol.">
        <title>Desulfovibrio senegalensis sp. nov., a mesophilic sulfate reducer isolated from marine sediment.</title>
        <authorList>
            <person name="Thioye A."/>
            <person name="Gam Z.B.A."/>
            <person name="Mbengue M."/>
            <person name="Cayol J.L."/>
            <person name="Joseph-Bartoli M."/>
            <person name="Toure-Kane C."/>
            <person name="Labat M."/>
        </authorList>
    </citation>
    <scope>NUCLEOTIDE SEQUENCE [LARGE SCALE GENOMIC DNA]</scope>
    <source>
        <strain evidence="2 3">DSM 101509</strain>
    </source>
</reference>
<feature type="region of interest" description="Disordered" evidence="1">
    <location>
        <begin position="76"/>
        <end position="95"/>
    </location>
</feature>
<organism evidence="2 3">
    <name type="scientific">Pseudodesulfovibrio senegalensis</name>
    <dbReference type="NCBI Taxonomy" id="1721087"/>
    <lineage>
        <taxon>Bacteria</taxon>
        <taxon>Pseudomonadati</taxon>
        <taxon>Thermodesulfobacteriota</taxon>
        <taxon>Desulfovibrionia</taxon>
        <taxon>Desulfovibrionales</taxon>
        <taxon>Desulfovibrionaceae</taxon>
    </lineage>
</organism>
<proteinExistence type="predicted"/>
<dbReference type="AlphaFoldDB" id="A0A6N6N3M4"/>
<gene>
    <name evidence="2" type="ORF">F8A88_00455</name>
</gene>
<accession>A0A6N6N3M4</accession>
<dbReference type="EMBL" id="WAIE01000001">
    <property type="protein sequence ID" value="KAB1442782.1"/>
    <property type="molecule type" value="Genomic_DNA"/>
</dbReference>
<dbReference type="Proteomes" id="UP000438699">
    <property type="component" value="Unassembled WGS sequence"/>
</dbReference>
<evidence type="ECO:0000313" key="2">
    <source>
        <dbReference type="EMBL" id="KAB1442782.1"/>
    </source>
</evidence>